<dbReference type="KEGG" id="cant:NCTC13489_00053"/>
<reference evidence="3 5" key="2">
    <citation type="submission" date="2018-12" db="EMBL/GenBank/DDBJ databases">
        <authorList>
            <consortium name="Pathogen Informatics"/>
        </authorList>
    </citation>
    <scope>NUCLEOTIDE SEQUENCE [LARGE SCALE GENOMIC DNA]</scope>
    <source>
        <strain evidence="3 5">NCTC13489</strain>
    </source>
</reference>
<dbReference type="Proteomes" id="UP000270036">
    <property type="component" value="Chromosome"/>
</dbReference>
<keyword evidence="4" id="KW-1185">Reference proteome</keyword>
<evidence type="ECO:0000313" key="4">
    <source>
        <dbReference type="Proteomes" id="UP000028349"/>
    </source>
</evidence>
<keyword evidence="1" id="KW-1133">Transmembrane helix</keyword>
<feature type="transmembrane region" description="Helical" evidence="1">
    <location>
        <begin position="6"/>
        <end position="30"/>
    </location>
</feature>
<feature type="transmembrane region" description="Helical" evidence="1">
    <location>
        <begin position="64"/>
        <end position="83"/>
    </location>
</feature>
<evidence type="ECO:0000256" key="1">
    <source>
        <dbReference type="SAM" id="Phobius"/>
    </source>
</evidence>
<dbReference type="RefSeq" id="WP_034716925.1">
    <property type="nucleotide sequence ID" value="NZ_FOIX01000002.1"/>
</dbReference>
<sequence>MENNYDFLGTIFLTIVFLLAISFVIFLLVCRWKIFTKAGREGWESLIPIYNIIIYLDIVKKPIWWIFLFLIPFYNIYIAIVLNIRLAKFFGKDDLFGIGLTFFNFIFEPILAFGNSTYNPEALPDERNSDKWS</sequence>
<organism evidence="3 5">
    <name type="scientific">Kaistella antarctica</name>
    <dbReference type="NCBI Taxonomy" id="266748"/>
    <lineage>
        <taxon>Bacteria</taxon>
        <taxon>Pseudomonadati</taxon>
        <taxon>Bacteroidota</taxon>
        <taxon>Flavobacteriia</taxon>
        <taxon>Flavobacteriales</taxon>
        <taxon>Weeksellaceae</taxon>
        <taxon>Chryseobacterium group</taxon>
        <taxon>Kaistella</taxon>
    </lineage>
</organism>
<dbReference type="InterPro" id="IPR043739">
    <property type="entry name" value="DUF5684"/>
</dbReference>
<accession>A0A3S4UY36</accession>
<dbReference type="AlphaFoldDB" id="A0A3S4UY36"/>
<dbReference type="STRING" id="266748.HY04_02875"/>
<keyword evidence="1" id="KW-0472">Membrane</keyword>
<dbReference type="Proteomes" id="UP000028349">
    <property type="component" value="Unassembled WGS sequence"/>
</dbReference>
<name>A0A3S4UY36_9FLAO</name>
<dbReference type="Pfam" id="PF18936">
    <property type="entry name" value="DUF5684"/>
    <property type="match status" value="1"/>
</dbReference>
<evidence type="ECO:0000313" key="2">
    <source>
        <dbReference type="EMBL" id="KEY20170.1"/>
    </source>
</evidence>
<evidence type="ECO:0008006" key="6">
    <source>
        <dbReference type="Google" id="ProtNLM"/>
    </source>
</evidence>
<dbReference type="OrthoDB" id="2376202at2"/>
<dbReference type="EMBL" id="LR134441">
    <property type="protein sequence ID" value="VEH95011.1"/>
    <property type="molecule type" value="Genomic_DNA"/>
</dbReference>
<protein>
    <recommendedName>
        <fullName evidence="6">Signal peptidase I</fullName>
    </recommendedName>
</protein>
<proteinExistence type="predicted"/>
<evidence type="ECO:0000313" key="3">
    <source>
        <dbReference type="EMBL" id="VEH95011.1"/>
    </source>
</evidence>
<gene>
    <name evidence="2" type="ORF">HY04_02875</name>
    <name evidence="3" type="ORF">NCTC13489_00053</name>
</gene>
<evidence type="ECO:0000313" key="5">
    <source>
        <dbReference type="Proteomes" id="UP000270036"/>
    </source>
</evidence>
<reference evidence="2 4" key="1">
    <citation type="submission" date="2014-07" db="EMBL/GenBank/DDBJ databases">
        <authorList>
            <person name="Pisani N.G."/>
            <person name="Newman J.D."/>
        </authorList>
    </citation>
    <scope>NUCLEOTIDE SEQUENCE [LARGE SCALE GENOMIC DNA]</scope>
    <source>
        <strain evidence="2 4">LMG 24720</strain>
    </source>
</reference>
<dbReference type="EMBL" id="JPEP01000001">
    <property type="protein sequence ID" value="KEY20170.1"/>
    <property type="molecule type" value="Genomic_DNA"/>
</dbReference>
<feature type="transmembrane region" description="Helical" evidence="1">
    <location>
        <begin position="95"/>
        <end position="114"/>
    </location>
</feature>
<keyword evidence="1" id="KW-0812">Transmembrane</keyword>